<name>A0A834NM68_VESGE</name>
<dbReference type="EMBL" id="JACSDZ010000002">
    <property type="protein sequence ID" value="KAF7413888.1"/>
    <property type="molecule type" value="Genomic_DNA"/>
</dbReference>
<comment type="caution">
    <text evidence="1">The sequence shown here is derived from an EMBL/GenBank/DDBJ whole genome shotgun (WGS) entry which is preliminary data.</text>
</comment>
<gene>
    <name evidence="1" type="ORF">HZH68_002377</name>
</gene>
<proteinExistence type="predicted"/>
<evidence type="ECO:0000313" key="2">
    <source>
        <dbReference type="Proteomes" id="UP000617340"/>
    </source>
</evidence>
<dbReference type="AlphaFoldDB" id="A0A834NM68"/>
<sequence length="125" mass="14161">MEETSSACEKKGKNVRGCQRLDKESQLPPGGIANVNVGARLPNVLYPNVLARSRIWILIEQRRQRRRRTFIDSKRSPDDSAIRSHIQSGGPCILIPLLRSTRYPEIAKLSRTKSRRSQGPILTSR</sequence>
<evidence type="ECO:0000313" key="1">
    <source>
        <dbReference type="EMBL" id="KAF7413888.1"/>
    </source>
</evidence>
<protein>
    <submittedName>
        <fullName evidence="1">Uncharacterized protein</fullName>
    </submittedName>
</protein>
<keyword evidence="2" id="KW-1185">Reference proteome</keyword>
<organism evidence="1 2">
    <name type="scientific">Vespula germanica</name>
    <name type="common">German yellow jacket</name>
    <name type="synonym">Paravespula germanica</name>
    <dbReference type="NCBI Taxonomy" id="30212"/>
    <lineage>
        <taxon>Eukaryota</taxon>
        <taxon>Metazoa</taxon>
        <taxon>Ecdysozoa</taxon>
        <taxon>Arthropoda</taxon>
        <taxon>Hexapoda</taxon>
        <taxon>Insecta</taxon>
        <taxon>Pterygota</taxon>
        <taxon>Neoptera</taxon>
        <taxon>Endopterygota</taxon>
        <taxon>Hymenoptera</taxon>
        <taxon>Apocrita</taxon>
        <taxon>Aculeata</taxon>
        <taxon>Vespoidea</taxon>
        <taxon>Vespidae</taxon>
        <taxon>Vespinae</taxon>
        <taxon>Vespula</taxon>
    </lineage>
</organism>
<reference evidence="1" key="1">
    <citation type="journal article" date="2020" name="G3 (Bethesda)">
        <title>High-Quality Assemblies for Three Invasive Social Wasps from the &lt;i&gt;Vespula&lt;/i&gt; Genus.</title>
        <authorList>
            <person name="Harrop T.W.R."/>
            <person name="Guhlin J."/>
            <person name="McLaughlin G.M."/>
            <person name="Permina E."/>
            <person name="Stockwell P."/>
            <person name="Gilligan J."/>
            <person name="Le Lec M.F."/>
            <person name="Gruber M.A.M."/>
            <person name="Quinn O."/>
            <person name="Lovegrove M."/>
            <person name="Duncan E.J."/>
            <person name="Remnant E.J."/>
            <person name="Van Eeckhoven J."/>
            <person name="Graham B."/>
            <person name="Knapp R.A."/>
            <person name="Langford K.W."/>
            <person name="Kronenberg Z."/>
            <person name="Press M.O."/>
            <person name="Eacker S.M."/>
            <person name="Wilson-Rankin E.E."/>
            <person name="Purcell J."/>
            <person name="Lester P.J."/>
            <person name="Dearden P.K."/>
        </authorList>
    </citation>
    <scope>NUCLEOTIDE SEQUENCE</scope>
    <source>
        <strain evidence="1">Linc-1</strain>
    </source>
</reference>
<dbReference type="Proteomes" id="UP000617340">
    <property type="component" value="Unassembled WGS sequence"/>
</dbReference>
<accession>A0A834NM68</accession>